<feature type="compositionally biased region" description="Basic and acidic residues" evidence="1">
    <location>
        <begin position="31"/>
        <end position="41"/>
    </location>
</feature>
<dbReference type="AlphaFoldDB" id="A0AAV7LXK6"/>
<organism evidence="2 3">
    <name type="scientific">Pleurodeles waltl</name>
    <name type="common">Iberian ribbed newt</name>
    <dbReference type="NCBI Taxonomy" id="8319"/>
    <lineage>
        <taxon>Eukaryota</taxon>
        <taxon>Metazoa</taxon>
        <taxon>Chordata</taxon>
        <taxon>Craniata</taxon>
        <taxon>Vertebrata</taxon>
        <taxon>Euteleostomi</taxon>
        <taxon>Amphibia</taxon>
        <taxon>Batrachia</taxon>
        <taxon>Caudata</taxon>
        <taxon>Salamandroidea</taxon>
        <taxon>Salamandridae</taxon>
        <taxon>Pleurodelinae</taxon>
        <taxon>Pleurodeles</taxon>
    </lineage>
</organism>
<protein>
    <submittedName>
        <fullName evidence="2">Uncharacterized protein</fullName>
    </submittedName>
</protein>
<sequence length="87" mass="10164">MERVQTGRLHGERRRKSPDGVPKVQIQEGLQRGERTIRRESISFTKAGGRIESSPCENMKPSEQPRARSLTRQPVNFMPQEWHIRRV</sequence>
<accession>A0AAV7LXK6</accession>
<gene>
    <name evidence="2" type="ORF">NDU88_005530</name>
</gene>
<evidence type="ECO:0000313" key="2">
    <source>
        <dbReference type="EMBL" id="KAJ1092420.1"/>
    </source>
</evidence>
<evidence type="ECO:0000313" key="3">
    <source>
        <dbReference type="Proteomes" id="UP001066276"/>
    </source>
</evidence>
<proteinExistence type="predicted"/>
<comment type="caution">
    <text evidence="2">The sequence shown here is derived from an EMBL/GenBank/DDBJ whole genome shotgun (WGS) entry which is preliminary data.</text>
</comment>
<keyword evidence="3" id="KW-1185">Reference proteome</keyword>
<reference evidence="2" key="1">
    <citation type="journal article" date="2022" name="bioRxiv">
        <title>Sequencing and chromosome-scale assembly of the giantPleurodeles waltlgenome.</title>
        <authorList>
            <person name="Brown T."/>
            <person name="Elewa A."/>
            <person name="Iarovenko S."/>
            <person name="Subramanian E."/>
            <person name="Araus A.J."/>
            <person name="Petzold A."/>
            <person name="Susuki M."/>
            <person name="Suzuki K.-i.T."/>
            <person name="Hayashi T."/>
            <person name="Toyoda A."/>
            <person name="Oliveira C."/>
            <person name="Osipova E."/>
            <person name="Leigh N.D."/>
            <person name="Simon A."/>
            <person name="Yun M.H."/>
        </authorList>
    </citation>
    <scope>NUCLEOTIDE SEQUENCE</scope>
    <source>
        <strain evidence="2">20211129_DDA</strain>
        <tissue evidence="2">Liver</tissue>
    </source>
</reference>
<evidence type="ECO:0000256" key="1">
    <source>
        <dbReference type="SAM" id="MobiDB-lite"/>
    </source>
</evidence>
<name>A0AAV7LXK6_PLEWA</name>
<dbReference type="Proteomes" id="UP001066276">
    <property type="component" value="Chromosome 11"/>
</dbReference>
<dbReference type="EMBL" id="JANPWB010000015">
    <property type="protein sequence ID" value="KAJ1092420.1"/>
    <property type="molecule type" value="Genomic_DNA"/>
</dbReference>
<feature type="region of interest" description="Disordered" evidence="1">
    <location>
        <begin position="1"/>
        <end position="74"/>
    </location>
</feature>